<dbReference type="VEuPathDB" id="FungiDB:PABG_12321"/>
<evidence type="ECO:0000313" key="4">
    <source>
        <dbReference type="Proteomes" id="UP000242814"/>
    </source>
</evidence>
<feature type="domain" description="Aldehyde dehydrogenase" evidence="2">
    <location>
        <begin position="170"/>
        <end position="622"/>
    </location>
</feature>
<dbReference type="CDD" id="cd07105">
    <property type="entry name" value="ALDH_SaliADH"/>
    <property type="match status" value="1"/>
</dbReference>
<dbReference type="AlphaFoldDB" id="A0A1D2JPY4"/>
<dbReference type="InterPro" id="IPR050740">
    <property type="entry name" value="Aldehyde_DH_Superfamily"/>
</dbReference>
<dbReference type="Pfam" id="PF00171">
    <property type="entry name" value="Aldedh"/>
    <property type="match status" value="1"/>
</dbReference>
<dbReference type="InterPro" id="IPR015590">
    <property type="entry name" value="Aldehyde_DH_dom"/>
</dbReference>
<name>A0A1D2JPY4_PARBR</name>
<dbReference type="Gene3D" id="3.40.309.10">
    <property type="entry name" value="Aldehyde Dehydrogenase, Chain A, domain 2"/>
    <property type="match status" value="1"/>
</dbReference>
<dbReference type="VEuPathDB" id="FungiDB:PABG_12320"/>
<reference evidence="3 4" key="1">
    <citation type="submission" date="2016-06" db="EMBL/GenBank/DDBJ databases">
        <authorList>
            <person name="Kjaerup R.B."/>
            <person name="Dalgaard T.S."/>
            <person name="Juul-Madsen H.R."/>
        </authorList>
    </citation>
    <scope>NUCLEOTIDE SEQUENCE [LARGE SCALE GENOMIC DNA]</scope>
    <source>
        <strain evidence="3 4">Pb300</strain>
    </source>
</reference>
<evidence type="ECO:0000313" key="3">
    <source>
        <dbReference type="EMBL" id="ODH45242.1"/>
    </source>
</evidence>
<accession>A0A1D2JPY4</accession>
<dbReference type="PANTHER" id="PTHR43353:SF6">
    <property type="entry name" value="CYTOPLASMIC ALDEHYDE DEHYDROGENASE (EUROFUNG)"/>
    <property type="match status" value="1"/>
</dbReference>
<dbReference type="InterPro" id="IPR016160">
    <property type="entry name" value="Ald_DH_CS_CYS"/>
</dbReference>
<gene>
    <name evidence="3" type="ORF">ACO22_00238</name>
</gene>
<comment type="caution">
    <text evidence="3">The sequence shown here is derived from an EMBL/GenBank/DDBJ whole genome shotgun (WGS) entry which is preliminary data.</text>
</comment>
<evidence type="ECO:0000259" key="2">
    <source>
        <dbReference type="Pfam" id="PF00171"/>
    </source>
</evidence>
<evidence type="ECO:0000256" key="1">
    <source>
        <dbReference type="ARBA" id="ARBA00023002"/>
    </source>
</evidence>
<dbReference type="PANTHER" id="PTHR43353">
    <property type="entry name" value="SUCCINATE-SEMIALDEHYDE DEHYDROGENASE, MITOCHONDRIAL"/>
    <property type="match status" value="1"/>
</dbReference>
<dbReference type="Gene3D" id="3.40.605.10">
    <property type="entry name" value="Aldehyde Dehydrogenase, Chain A, domain 1"/>
    <property type="match status" value="1"/>
</dbReference>
<dbReference type="PROSITE" id="PS00070">
    <property type="entry name" value="ALDEHYDE_DEHYDR_CYS"/>
    <property type="match status" value="1"/>
</dbReference>
<organism evidence="3 4">
    <name type="scientific">Paracoccidioides brasiliensis</name>
    <dbReference type="NCBI Taxonomy" id="121759"/>
    <lineage>
        <taxon>Eukaryota</taxon>
        <taxon>Fungi</taxon>
        <taxon>Dikarya</taxon>
        <taxon>Ascomycota</taxon>
        <taxon>Pezizomycotina</taxon>
        <taxon>Eurotiomycetes</taxon>
        <taxon>Eurotiomycetidae</taxon>
        <taxon>Onygenales</taxon>
        <taxon>Ajellomycetaceae</taxon>
        <taxon>Paracoccidioides</taxon>
    </lineage>
</organism>
<dbReference type="VEuPathDB" id="FungiDB:PADG_07618"/>
<dbReference type="GO" id="GO:0004777">
    <property type="term" value="F:succinate-semialdehyde dehydrogenase (NAD+) activity"/>
    <property type="evidence" value="ECO:0007669"/>
    <property type="project" value="TreeGrafter"/>
</dbReference>
<dbReference type="EMBL" id="LZYO01000004">
    <property type="protein sequence ID" value="ODH45242.1"/>
    <property type="molecule type" value="Genomic_DNA"/>
</dbReference>
<dbReference type="InterPro" id="IPR016162">
    <property type="entry name" value="Ald_DH_N"/>
</dbReference>
<dbReference type="GO" id="GO:0009450">
    <property type="term" value="P:gamma-aminobutyric acid catabolic process"/>
    <property type="evidence" value="ECO:0007669"/>
    <property type="project" value="TreeGrafter"/>
</dbReference>
<dbReference type="InterPro" id="IPR016163">
    <property type="entry name" value="Ald_DH_C"/>
</dbReference>
<sequence length="626" mass="68377">MECANPKLVRANFGSRTDPSIRGSLSVDQHARSVPAMFGCHSKIPGSVRDRTSLTSKVVEPKRKKAQGPSLTPHHHIIMFYYFKKLLGLQRRHFFRDLNFCAAAIAVENSAPPHFLNVVLIRPNVSVNLDFTYRRSNRQSSSTYIEEKTTRMACDIVPLILDNKPIITTDTFDVISPSTGEVVHKSSAASVADAVRAVESAKVAFKTWSKVKPTARRDLLLRVVGIYERRKEELIGYAQEETGSTRFFSEINYGIGFDLLKDVASRATTIEAGTVPILKEEGQSGIVYKEPYGVILSITPWNAMLLLGLRAIILPLAVGNTVVLKGSELSPKCFWALWDVFREAGLPPGCLNILYHRPADAADVTTALIAHPAVRKVNFTGSTHVGSIVAATAGKYIKPVLLELGGKASTIVLDDADLKKAADACILAAFLHGGQICMATERIIVQRPIFDDFRNYLREAMAASNFQAAQILVNSAGVTKNRNLVSNAVAKGANIVLGDEISSEEISNTRMRSVMLENITPDMDIYKTESFGPTVSLFVVDTDEEAIQLANDTEYGLTASVFTENLGRGLRIARQLESGGVHINSMTIHDEPSLPHGGVKSSGFGRFGGAIGFHEFLTTKSVTWVD</sequence>
<dbReference type="Proteomes" id="UP000242814">
    <property type="component" value="Unassembled WGS sequence"/>
</dbReference>
<proteinExistence type="predicted"/>
<dbReference type="InterPro" id="IPR016161">
    <property type="entry name" value="Ald_DH/histidinol_DH"/>
</dbReference>
<protein>
    <recommendedName>
        <fullName evidence="2">Aldehyde dehydrogenase domain-containing protein</fullName>
    </recommendedName>
</protein>
<keyword evidence="1" id="KW-0560">Oxidoreductase</keyword>
<dbReference type="SUPFAM" id="SSF53720">
    <property type="entry name" value="ALDH-like"/>
    <property type="match status" value="1"/>
</dbReference>